<dbReference type="PROSITE" id="PS50932">
    <property type="entry name" value="HTH_LACI_2"/>
    <property type="match status" value="1"/>
</dbReference>
<keyword evidence="7" id="KW-1185">Reference proteome</keyword>
<dbReference type="CDD" id="cd01392">
    <property type="entry name" value="HTH_LacI"/>
    <property type="match status" value="1"/>
</dbReference>
<evidence type="ECO:0000256" key="2">
    <source>
        <dbReference type="ARBA" id="ARBA00023125"/>
    </source>
</evidence>
<gene>
    <name evidence="6" type="ORF">SAMN05216270_10194</name>
</gene>
<evidence type="ECO:0000256" key="1">
    <source>
        <dbReference type="ARBA" id="ARBA00023015"/>
    </source>
</evidence>
<dbReference type="SUPFAM" id="SSF53822">
    <property type="entry name" value="Periplasmic binding protein-like I"/>
    <property type="match status" value="1"/>
</dbReference>
<dbReference type="SMART" id="SM00354">
    <property type="entry name" value="HTH_LACI"/>
    <property type="match status" value="1"/>
</dbReference>
<dbReference type="GO" id="GO:0000976">
    <property type="term" value="F:transcription cis-regulatory region binding"/>
    <property type="evidence" value="ECO:0007669"/>
    <property type="project" value="TreeGrafter"/>
</dbReference>
<organism evidence="6 7">
    <name type="scientific">Glycomyces harbinensis</name>
    <dbReference type="NCBI Taxonomy" id="58114"/>
    <lineage>
        <taxon>Bacteria</taxon>
        <taxon>Bacillati</taxon>
        <taxon>Actinomycetota</taxon>
        <taxon>Actinomycetes</taxon>
        <taxon>Glycomycetales</taxon>
        <taxon>Glycomycetaceae</taxon>
        <taxon>Glycomyces</taxon>
    </lineage>
</organism>
<dbReference type="InterPro" id="IPR028082">
    <property type="entry name" value="Peripla_BP_I"/>
</dbReference>
<evidence type="ECO:0000259" key="5">
    <source>
        <dbReference type="PROSITE" id="PS50932"/>
    </source>
</evidence>
<evidence type="ECO:0000256" key="4">
    <source>
        <dbReference type="SAM" id="MobiDB-lite"/>
    </source>
</evidence>
<protein>
    <submittedName>
        <fullName evidence="6">LacI family transcriptional regulator</fullName>
    </submittedName>
</protein>
<feature type="domain" description="HTH lacI-type" evidence="5">
    <location>
        <begin position="11"/>
        <end position="65"/>
    </location>
</feature>
<dbReference type="STRING" id="58114.SAMN05216270_10194"/>
<dbReference type="EMBL" id="FNAD01000001">
    <property type="protein sequence ID" value="SDC95490.1"/>
    <property type="molecule type" value="Genomic_DNA"/>
</dbReference>
<dbReference type="Gene3D" id="1.10.260.40">
    <property type="entry name" value="lambda repressor-like DNA-binding domains"/>
    <property type="match status" value="1"/>
</dbReference>
<keyword evidence="1" id="KW-0805">Transcription regulation</keyword>
<dbReference type="PANTHER" id="PTHR30146:SF109">
    <property type="entry name" value="HTH-TYPE TRANSCRIPTIONAL REGULATOR GALS"/>
    <property type="match status" value="1"/>
</dbReference>
<dbReference type="GO" id="GO:0003700">
    <property type="term" value="F:DNA-binding transcription factor activity"/>
    <property type="evidence" value="ECO:0007669"/>
    <property type="project" value="TreeGrafter"/>
</dbReference>
<name>A0A1G6QT06_9ACTN</name>
<feature type="region of interest" description="Disordered" evidence="4">
    <location>
        <begin position="337"/>
        <end position="357"/>
    </location>
</feature>
<dbReference type="PANTHER" id="PTHR30146">
    <property type="entry name" value="LACI-RELATED TRANSCRIPTIONAL REPRESSOR"/>
    <property type="match status" value="1"/>
</dbReference>
<evidence type="ECO:0000313" key="6">
    <source>
        <dbReference type="EMBL" id="SDC95490.1"/>
    </source>
</evidence>
<reference evidence="7" key="1">
    <citation type="submission" date="2016-10" db="EMBL/GenBank/DDBJ databases">
        <authorList>
            <person name="Varghese N."/>
            <person name="Submissions S."/>
        </authorList>
    </citation>
    <scope>NUCLEOTIDE SEQUENCE [LARGE SCALE GENOMIC DNA]</scope>
    <source>
        <strain evidence="7">CGMCC 4.3516</strain>
    </source>
</reference>
<accession>A0A1G6QT06</accession>
<keyword evidence="3" id="KW-0804">Transcription</keyword>
<dbReference type="Pfam" id="PF13377">
    <property type="entry name" value="Peripla_BP_3"/>
    <property type="match status" value="1"/>
</dbReference>
<keyword evidence="2" id="KW-0238">DNA-binding</keyword>
<dbReference type="AlphaFoldDB" id="A0A1G6QT06"/>
<dbReference type="SUPFAM" id="SSF47413">
    <property type="entry name" value="lambda repressor-like DNA-binding domains"/>
    <property type="match status" value="1"/>
</dbReference>
<dbReference type="Pfam" id="PF00356">
    <property type="entry name" value="LacI"/>
    <property type="match status" value="1"/>
</dbReference>
<proteinExistence type="predicted"/>
<evidence type="ECO:0000313" key="7">
    <source>
        <dbReference type="Proteomes" id="UP000198949"/>
    </source>
</evidence>
<dbReference type="Proteomes" id="UP000198949">
    <property type="component" value="Unassembled WGS sequence"/>
</dbReference>
<sequence>MAVSRASAGSVTIEDVAREAGVSRAAVSKVIRNAYGVSPAMRERVTAAIEKLGYRPNISARGLRGATFTLGIEIPELSNPFFPRLLTGATAALSDSPYQLIIAPADPAHSEGYRALQALVDRQVDGVIAVSPLVEPDWLEALAADVPVVMLGRHDRSSAYDTVVSDDEGGTRQVMRHLFELGHRDIAHLTCETERTASGSGVPQAIRLDTYRAAMQEAGFGDRISVVRSLNGEAECHRAAMRLLTGPDRPTAVFACHDEPALGVLHAIADAGLTTGDVAVVGYDDIEIAAHPNLSLTTVDQDGERMGALAVELLLERIAGRAEPRHEVIRPELIVRSSTRPPRPRGGATRLGALGDR</sequence>
<dbReference type="InterPro" id="IPR010982">
    <property type="entry name" value="Lambda_DNA-bd_dom_sf"/>
</dbReference>
<evidence type="ECO:0000256" key="3">
    <source>
        <dbReference type="ARBA" id="ARBA00023163"/>
    </source>
</evidence>
<dbReference type="PROSITE" id="PS00356">
    <property type="entry name" value="HTH_LACI_1"/>
    <property type="match status" value="1"/>
</dbReference>
<dbReference type="InterPro" id="IPR000843">
    <property type="entry name" value="HTH_LacI"/>
</dbReference>
<dbReference type="RefSeq" id="WP_245680815.1">
    <property type="nucleotide sequence ID" value="NZ_FNAD01000001.1"/>
</dbReference>
<dbReference type="CDD" id="cd06267">
    <property type="entry name" value="PBP1_LacI_sugar_binding-like"/>
    <property type="match status" value="1"/>
</dbReference>
<dbReference type="InterPro" id="IPR046335">
    <property type="entry name" value="LacI/GalR-like_sensor"/>
</dbReference>
<dbReference type="Gene3D" id="3.40.50.2300">
    <property type="match status" value="2"/>
</dbReference>